<protein>
    <submittedName>
        <fullName evidence="2">Uncharacterized protein</fullName>
    </submittedName>
</protein>
<feature type="region of interest" description="Disordered" evidence="1">
    <location>
        <begin position="240"/>
        <end position="263"/>
    </location>
</feature>
<organism evidence="2 3">
    <name type="scientific">Armillaria novae-zelandiae</name>
    <dbReference type="NCBI Taxonomy" id="153914"/>
    <lineage>
        <taxon>Eukaryota</taxon>
        <taxon>Fungi</taxon>
        <taxon>Dikarya</taxon>
        <taxon>Basidiomycota</taxon>
        <taxon>Agaricomycotina</taxon>
        <taxon>Agaricomycetes</taxon>
        <taxon>Agaricomycetidae</taxon>
        <taxon>Agaricales</taxon>
        <taxon>Marasmiineae</taxon>
        <taxon>Physalacriaceae</taxon>
        <taxon>Armillaria</taxon>
    </lineage>
</organism>
<name>A0AA39P8R5_9AGAR</name>
<dbReference type="AlphaFoldDB" id="A0AA39P8R5"/>
<accession>A0AA39P8R5</accession>
<evidence type="ECO:0000313" key="3">
    <source>
        <dbReference type="Proteomes" id="UP001175227"/>
    </source>
</evidence>
<dbReference type="EMBL" id="JAUEPR010000011">
    <property type="protein sequence ID" value="KAK0479686.1"/>
    <property type="molecule type" value="Genomic_DNA"/>
</dbReference>
<dbReference type="Proteomes" id="UP001175227">
    <property type="component" value="Unassembled WGS sequence"/>
</dbReference>
<reference evidence="2" key="1">
    <citation type="submission" date="2023-06" db="EMBL/GenBank/DDBJ databases">
        <authorList>
            <consortium name="Lawrence Berkeley National Laboratory"/>
            <person name="Ahrendt S."/>
            <person name="Sahu N."/>
            <person name="Indic B."/>
            <person name="Wong-Bajracharya J."/>
            <person name="Merenyi Z."/>
            <person name="Ke H.-M."/>
            <person name="Monk M."/>
            <person name="Kocsube S."/>
            <person name="Drula E."/>
            <person name="Lipzen A."/>
            <person name="Balint B."/>
            <person name="Henrissat B."/>
            <person name="Andreopoulos B."/>
            <person name="Martin F.M."/>
            <person name="Harder C.B."/>
            <person name="Rigling D."/>
            <person name="Ford K.L."/>
            <person name="Foster G.D."/>
            <person name="Pangilinan J."/>
            <person name="Papanicolaou A."/>
            <person name="Barry K."/>
            <person name="LaButti K."/>
            <person name="Viragh M."/>
            <person name="Koriabine M."/>
            <person name="Yan M."/>
            <person name="Riley R."/>
            <person name="Champramary S."/>
            <person name="Plett K.L."/>
            <person name="Tsai I.J."/>
            <person name="Slot J."/>
            <person name="Sipos G."/>
            <person name="Plett J."/>
            <person name="Nagy L.G."/>
            <person name="Grigoriev I.V."/>
        </authorList>
    </citation>
    <scope>NUCLEOTIDE SEQUENCE</scope>
    <source>
        <strain evidence="2">ICMP 16352</strain>
    </source>
</reference>
<sequence length="263" mass="29932">MTYLRSGFHSLSPALVMSKGENNREPPIENLHTSYPTPHLVASQSMSQHRNLPRKNGFGRERSRGHALAPIGLVGAKGDLWRIFDGHMTSDPSRWERVNETVKVPGKLNDRYWQLDWHGFRVQYNLMFRGHFQCGLHSPLGPNDPDRGGREKFSTTWLDINTLKFQRTGSLGDPYEENCSQDKIKLDGCWEIQYVALELNLIPKTKEVTPQSLGKLKTRTSNIHLKILCIFHIQGLQNSEHVSGDGPDRGRGCIGRKDDKHVE</sequence>
<proteinExistence type="predicted"/>
<evidence type="ECO:0000313" key="2">
    <source>
        <dbReference type="EMBL" id="KAK0479686.1"/>
    </source>
</evidence>
<feature type="compositionally biased region" description="Basic and acidic residues" evidence="1">
    <location>
        <begin position="242"/>
        <end position="263"/>
    </location>
</feature>
<gene>
    <name evidence="2" type="ORF">IW261DRAFT_1419763</name>
</gene>
<comment type="caution">
    <text evidence="2">The sequence shown here is derived from an EMBL/GenBank/DDBJ whole genome shotgun (WGS) entry which is preliminary data.</text>
</comment>
<feature type="region of interest" description="Disordered" evidence="1">
    <location>
        <begin position="42"/>
        <end position="63"/>
    </location>
</feature>
<evidence type="ECO:0000256" key="1">
    <source>
        <dbReference type="SAM" id="MobiDB-lite"/>
    </source>
</evidence>
<keyword evidence="3" id="KW-1185">Reference proteome</keyword>